<proteinExistence type="predicted"/>
<dbReference type="AlphaFoldDB" id="A0A844GHV7"/>
<protein>
    <submittedName>
        <fullName evidence="3">DUF2318 domain-containing protein</fullName>
    </submittedName>
</protein>
<feature type="domain" description="Membrane iron-sulfur containing protein FtrD-like" evidence="2">
    <location>
        <begin position="55"/>
        <end position="158"/>
    </location>
</feature>
<evidence type="ECO:0000256" key="1">
    <source>
        <dbReference type="SAM" id="SignalP"/>
    </source>
</evidence>
<reference evidence="3 4" key="1">
    <citation type="submission" date="2019-11" db="EMBL/GenBank/DDBJ databases">
        <title>Draft genome sequence of Blautia luti DSM 14534T, isolated from human stool.</title>
        <authorList>
            <person name="Ortiz R."/>
            <person name="Melis-Arcos F."/>
            <person name="Covarrubias P."/>
            <person name="Cardenas J.P."/>
            <person name="Perez-Donoso J."/>
            <person name="Almonacid D."/>
        </authorList>
    </citation>
    <scope>NUCLEOTIDE SEQUENCE [LARGE SCALE GENOMIC DNA]</scope>
    <source>
        <strain evidence="3 4">DSM 14534</strain>
    </source>
</reference>
<accession>A0A844GHV7</accession>
<dbReference type="Proteomes" id="UP000437824">
    <property type="component" value="Unassembled WGS sequence"/>
</dbReference>
<organism evidence="3 4">
    <name type="scientific">Blautia luti DSM 14534 = JCM 17040</name>
    <dbReference type="NCBI Taxonomy" id="649762"/>
    <lineage>
        <taxon>Bacteria</taxon>
        <taxon>Bacillati</taxon>
        <taxon>Bacillota</taxon>
        <taxon>Clostridia</taxon>
        <taxon>Lachnospirales</taxon>
        <taxon>Lachnospiraceae</taxon>
        <taxon>Blautia</taxon>
    </lineage>
</organism>
<comment type="caution">
    <text evidence="3">The sequence shown here is derived from an EMBL/GenBank/DDBJ whole genome shotgun (WGS) entry which is preliminary data.</text>
</comment>
<dbReference type="EMBL" id="WMBC01000003">
    <property type="protein sequence ID" value="MTD60799.1"/>
    <property type="molecule type" value="Genomic_DNA"/>
</dbReference>
<dbReference type="PROSITE" id="PS51257">
    <property type="entry name" value="PROKAR_LIPOPROTEIN"/>
    <property type="match status" value="1"/>
</dbReference>
<sequence>MKKIIAAVMITAILLTAFAGCGKEKTAQTSENTTNEVTKVTSGNALSIPTDELSENAEFYPVDVDGTEMEVIAVKDSTGTIRTAFNTCQICYDSGKGYYKQEGDKLVCQNCGNSFTMDQVGEISRGCDPWPILDENKTVTDEEIEISYDFLKASADIFANWKKA</sequence>
<evidence type="ECO:0000313" key="3">
    <source>
        <dbReference type="EMBL" id="MTD60799.1"/>
    </source>
</evidence>
<dbReference type="Pfam" id="PF10080">
    <property type="entry name" value="FtrD-like"/>
    <property type="match status" value="1"/>
</dbReference>
<dbReference type="InterPro" id="IPR018758">
    <property type="entry name" value="FtrD-like"/>
</dbReference>
<keyword evidence="1" id="KW-0732">Signal</keyword>
<dbReference type="RefSeq" id="WP_154780002.1">
    <property type="nucleotide sequence ID" value="NZ_WMBC01000003.1"/>
</dbReference>
<evidence type="ECO:0000259" key="2">
    <source>
        <dbReference type="Pfam" id="PF10080"/>
    </source>
</evidence>
<gene>
    <name evidence="3" type="ORF">GKZ57_05835</name>
</gene>
<name>A0A844GHV7_9FIRM</name>
<evidence type="ECO:0000313" key="4">
    <source>
        <dbReference type="Proteomes" id="UP000437824"/>
    </source>
</evidence>
<feature type="signal peptide" evidence="1">
    <location>
        <begin position="1"/>
        <end position="19"/>
    </location>
</feature>
<feature type="chain" id="PRO_5038482849" evidence="1">
    <location>
        <begin position="20"/>
        <end position="164"/>
    </location>
</feature>